<evidence type="ECO:0000259" key="5">
    <source>
        <dbReference type="PROSITE" id="PS51085"/>
    </source>
</evidence>
<dbReference type="Pfam" id="PF00111">
    <property type="entry name" value="Fer2"/>
    <property type="match status" value="1"/>
</dbReference>
<dbReference type="PANTHER" id="PTHR44379">
    <property type="entry name" value="OXIDOREDUCTASE WITH IRON-SULFUR SUBUNIT"/>
    <property type="match status" value="1"/>
</dbReference>
<evidence type="ECO:0000313" key="7">
    <source>
        <dbReference type="Proteomes" id="UP000727490"/>
    </source>
</evidence>
<dbReference type="AlphaFoldDB" id="A0A951J068"/>
<dbReference type="RefSeq" id="WP_219291074.1">
    <property type="nucleotide sequence ID" value="NZ_RPHB01000006.1"/>
</dbReference>
<dbReference type="EMBL" id="RPHB01000006">
    <property type="protein sequence ID" value="MBW3468947.1"/>
    <property type="molecule type" value="Genomic_DNA"/>
</dbReference>
<accession>A0A951J068</accession>
<organism evidence="6 7">
    <name type="scientific">Arthrospiribacter ruber</name>
    <dbReference type="NCBI Taxonomy" id="2487934"/>
    <lineage>
        <taxon>Bacteria</taxon>
        <taxon>Pseudomonadati</taxon>
        <taxon>Bacteroidota</taxon>
        <taxon>Cytophagia</taxon>
        <taxon>Cytophagales</taxon>
        <taxon>Cyclobacteriaceae</taxon>
        <taxon>Arthrospiribacter</taxon>
    </lineage>
</organism>
<dbReference type="Pfam" id="PF01799">
    <property type="entry name" value="Fer2_2"/>
    <property type="match status" value="1"/>
</dbReference>
<proteinExistence type="predicted"/>
<keyword evidence="4" id="KW-0411">Iron-sulfur</keyword>
<keyword evidence="3" id="KW-0408">Iron</keyword>
<gene>
    <name evidence="6" type="ORF">EGN73_14180</name>
</gene>
<feature type="domain" description="2Fe-2S ferredoxin-type" evidence="5">
    <location>
        <begin position="1"/>
        <end position="77"/>
    </location>
</feature>
<dbReference type="PANTHER" id="PTHR44379:SF6">
    <property type="entry name" value="BLR6046 PROTEIN"/>
    <property type="match status" value="1"/>
</dbReference>
<evidence type="ECO:0000313" key="6">
    <source>
        <dbReference type="EMBL" id="MBW3468947.1"/>
    </source>
</evidence>
<name>A0A951J068_9BACT</name>
<comment type="caution">
    <text evidence="6">The sequence shown here is derived from an EMBL/GenBank/DDBJ whole genome shotgun (WGS) entry which is preliminary data.</text>
</comment>
<dbReference type="InterPro" id="IPR051452">
    <property type="entry name" value="Diverse_Oxidoreductases"/>
</dbReference>
<dbReference type="InterPro" id="IPR002888">
    <property type="entry name" value="2Fe-2S-bd"/>
</dbReference>
<protein>
    <submittedName>
        <fullName evidence="6">(2Fe-2S)-binding protein</fullName>
    </submittedName>
</protein>
<evidence type="ECO:0000256" key="4">
    <source>
        <dbReference type="ARBA" id="ARBA00023014"/>
    </source>
</evidence>
<dbReference type="PROSITE" id="PS51085">
    <property type="entry name" value="2FE2S_FER_2"/>
    <property type="match status" value="1"/>
</dbReference>
<dbReference type="GO" id="GO:0051537">
    <property type="term" value="F:2 iron, 2 sulfur cluster binding"/>
    <property type="evidence" value="ECO:0007669"/>
    <property type="project" value="UniProtKB-KW"/>
</dbReference>
<dbReference type="GO" id="GO:0016491">
    <property type="term" value="F:oxidoreductase activity"/>
    <property type="evidence" value="ECO:0007669"/>
    <property type="project" value="InterPro"/>
</dbReference>
<evidence type="ECO:0000256" key="2">
    <source>
        <dbReference type="ARBA" id="ARBA00022723"/>
    </source>
</evidence>
<dbReference type="GO" id="GO:0046872">
    <property type="term" value="F:metal ion binding"/>
    <property type="evidence" value="ECO:0007669"/>
    <property type="project" value="UniProtKB-KW"/>
</dbReference>
<dbReference type="InterPro" id="IPR001041">
    <property type="entry name" value="2Fe-2S_ferredoxin-type"/>
</dbReference>
<dbReference type="Proteomes" id="UP000727490">
    <property type="component" value="Unassembled WGS sequence"/>
</dbReference>
<reference evidence="6 7" key="1">
    <citation type="journal article" date="2020" name="Syst. Appl. Microbiol.">
        <title>Arthrospiribacter ruber gen. nov., sp. nov., a novel bacterium isolated from Arthrospira cultures.</title>
        <authorList>
            <person name="Waleron M."/>
            <person name="Misztak A."/>
            <person name="Waleron M.M."/>
            <person name="Furmaniak M."/>
            <person name="Mrozik A."/>
            <person name="Waleron K."/>
        </authorList>
    </citation>
    <scope>NUCLEOTIDE SEQUENCE [LARGE SCALE GENOMIC DNA]</scope>
    <source>
        <strain evidence="6 7">DPMB0001</strain>
    </source>
</reference>
<keyword evidence="7" id="KW-1185">Reference proteome</keyword>
<evidence type="ECO:0000256" key="3">
    <source>
        <dbReference type="ARBA" id="ARBA00023004"/>
    </source>
</evidence>
<sequence>MPIKLKVNGTARSLEVESDEPLLYVLRDEFGLNGAKFGCGLQQCGTCMVLADGEAVPTCVQPCKNFEEMEIQTIEGLANGDNLHPIQESFYKEQAAQCGYCLNGMLIAGLALLKKNSNPDEEEVRSALDKVICRCGTHNRFIRAILKTAETNSKF</sequence>
<evidence type="ECO:0000256" key="1">
    <source>
        <dbReference type="ARBA" id="ARBA00022714"/>
    </source>
</evidence>
<dbReference type="CDD" id="cd00207">
    <property type="entry name" value="fer2"/>
    <property type="match status" value="1"/>
</dbReference>
<keyword evidence="2" id="KW-0479">Metal-binding</keyword>
<keyword evidence="1" id="KW-0001">2Fe-2S</keyword>